<comment type="subcellular location">
    <subcellularLocation>
        <location evidence="1 7">Cell membrane</location>
        <topology evidence="1 7">Multi-pass membrane protein</topology>
    </subcellularLocation>
</comment>
<accession>A0ABX6YH82</accession>
<gene>
    <name evidence="9" type="ORF">HCR76_15215</name>
</gene>
<feature type="transmembrane region" description="Helical" evidence="7">
    <location>
        <begin position="118"/>
        <end position="137"/>
    </location>
</feature>
<evidence type="ECO:0000256" key="6">
    <source>
        <dbReference type="ARBA" id="ARBA00023136"/>
    </source>
</evidence>
<dbReference type="PANTHER" id="PTHR43005:SF1">
    <property type="entry name" value="SPERMIDINE_PUTRESCINE TRANSPORT SYSTEM PERMEASE PROTEIN"/>
    <property type="match status" value="1"/>
</dbReference>
<feature type="transmembrane region" description="Helical" evidence="7">
    <location>
        <begin position="21"/>
        <end position="45"/>
    </location>
</feature>
<evidence type="ECO:0000256" key="7">
    <source>
        <dbReference type="RuleBase" id="RU363032"/>
    </source>
</evidence>
<dbReference type="CDD" id="cd06261">
    <property type="entry name" value="TM_PBP2"/>
    <property type="match status" value="1"/>
</dbReference>
<proteinExistence type="inferred from homology"/>
<evidence type="ECO:0000313" key="9">
    <source>
        <dbReference type="EMBL" id="QPZ38118.1"/>
    </source>
</evidence>
<dbReference type="RefSeq" id="WP_166987410.1">
    <property type="nucleotide sequence ID" value="NZ_CP061169.1"/>
</dbReference>
<feature type="transmembrane region" description="Helical" evidence="7">
    <location>
        <begin position="274"/>
        <end position="293"/>
    </location>
</feature>
<evidence type="ECO:0000256" key="1">
    <source>
        <dbReference type="ARBA" id="ARBA00004651"/>
    </source>
</evidence>
<keyword evidence="10" id="KW-1185">Reference proteome</keyword>
<dbReference type="InterPro" id="IPR000515">
    <property type="entry name" value="MetI-like"/>
</dbReference>
<dbReference type="Gene3D" id="1.10.3720.10">
    <property type="entry name" value="MetI-like"/>
    <property type="match status" value="1"/>
</dbReference>
<evidence type="ECO:0000313" key="10">
    <source>
        <dbReference type="Proteomes" id="UP000662814"/>
    </source>
</evidence>
<evidence type="ECO:0000259" key="8">
    <source>
        <dbReference type="PROSITE" id="PS50928"/>
    </source>
</evidence>
<keyword evidence="5 7" id="KW-1133">Transmembrane helix</keyword>
<evidence type="ECO:0000256" key="4">
    <source>
        <dbReference type="ARBA" id="ARBA00022692"/>
    </source>
</evidence>
<dbReference type="Pfam" id="PF00528">
    <property type="entry name" value="BPD_transp_1"/>
    <property type="match status" value="1"/>
</dbReference>
<name>A0ABX6YH82_9MICO</name>
<keyword evidence="2 7" id="KW-0813">Transport</keyword>
<evidence type="ECO:0000256" key="3">
    <source>
        <dbReference type="ARBA" id="ARBA00022475"/>
    </source>
</evidence>
<reference evidence="9 10" key="1">
    <citation type="submission" date="2020-12" db="EMBL/GenBank/DDBJ databases">
        <title>Microbacterium sp. HY060.</title>
        <authorList>
            <person name="Zhou J."/>
        </authorList>
    </citation>
    <scope>NUCLEOTIDE SEQUENCE [LARGE SCALE GENOMIC DNA]</scope>
    <source>
        <strain evidence="9 10">HY60</strain>
    </source>
</reference>
<keyword evidence="6 7" id="KW-0472">Membrane</keyword>
<feature type="transmembrane region" description="Helical" evidence="7">
    <location>
        <begin position="84"/>
        <end position="106"/>
    </location>
</feature>
<protein>
    <submittedName>
        <fullName evidence="9">Sugar ABC transporter permease</fullName>
    </submittedName>
</protein>
<dbReference type="SUPFAM" id="SSF161098">
    <property type="entry name" value="MetI-like"/>
    <property type="match status" value="1"/>
</dbReference>
<feature type="transmembrane region" description="Helical" evidence="7">
    <location>
        <begin position="165"/>
        <end position="190"/>
    </location>
</feature>
<dbReference type="InterPro" id="IPR035906">
    <property type="entry name" value="MetI-like_sf"/>
</dbReference>
<dbReference type="PROSITE" id="PS50928">
    <property type="entry name" value="ABC_TM1"/>
    <property type="match status" value="1"/>
</dbReference>
<feature type="transmembrane region" description="Helical" evidence="7">
    <location>
        <begin position="211"/>
        <end position="230"/>
    </location>
</feature>
<keyword evidence="4 7" id="KW-0812">Transmembrane</keyword>
<dbReference type="PANTHER" id="PTHR43005">
    <property type="entry name" value="BLR7065 PROTEIN"/>
    <property type="match status" value="1"/>
</dbReference>
<dbReference type="Proteomes" id="UP000662814">
    <property type="component" value="Chromosome"/>
</dbReference>
<organism evidence="9 10">
    <name type="scientific">Paramicrobacterium chengjingii</name>
    <dbReference type="NCBI Taxonomy" id="2769067"/>
    <lineage>
        <taxon>Bacteria</taxon>
        <taxon>Bacillati</taxon>
        <taxon>Actinomycetota</taxon>
        <taxon>Actinomycetes</taxon>
        <taxon>Micrococcales</taxon>
        <taxon>Microbacteriaceae</taxon>
        <taxon>Paramicrobacterium</taxon>
    </lineage>
</organism>
<dbReference type="EMBL" id="CP061169">
    <property type="protein sequence ID" value="QPZ38118.1"/>
    <property type="molecule type" value="Genomic_DNA"/>
</dbReference>
<sequence>MVTGTRRGLGGGFQRDGNLTWFILIGPPFLILFALTAVPLVLAIYTSLLDWNLADPTGATFAWFQNFIELAGDGAFWHALGLTAYQVIATVAIQVAFGLAIALLLAREFVGAGVIRSLYLIPMMTTPVVVGLLWRMLYNSDSGAINGILGTLGIPPVDWLGDASLAMPSVIVADVWLSTPFVVVILLAGLRSISGEVYEAAQMDGASGWKMFWHVTLPLLKPMITLALLFRVMDAIRRFDTIYVMTGGGPGNSTETLELFGYFNAFSYLEVGKGAAIAVVMLLIIFFISLPLLKRSQRAD</sequence>
<feature type="domain" description="ABC transmembrane type-1" evidence="8">
    <location>
        <begin position="80"/>
        <end position="292"/>
    </location>
</feature>
<comment type="similarity">
    <text evidence="7">Belongs to the binding-protein-dependent transport system permease family.</text>
</comment>
<evidence type="ECO:0000256" key="5">
    <source>
        <dbReference type="ARBA" id="ARBA00022989"/>
    </source>
</evidence>
<keyword evidence="3" id="KW-1003">Cell membrane</keyword>
<evidence type="ECO:0000256" key="2">
    <source>
        <dbReference type="ARBA" id="ARBA00022448"/>
    </source>
</evidence>